<name>A0A1E3VXY7_9HYPH</name>
<reference evidence="4 5" key="1">
    <citation type="journal article" date="2016" name="Environ. Microbiol.">
        <title>New Methyloceanibacter diversity from North Sea sediments includes methanotroph containing solely the soluble methane monooxygenase.</title>
        <authorList>
            <person name="Vekeman B."/>
            <person name="Kerckhof F.M."/>
            <person name="Cremers G."/>
            <person name="de Vos P."/>
            <person name="Vandamme P."/>
            <person name="Boon N."/>
            <person name="Op den Camp H.J."/>
            <person name="Heylen K."/>
        </authorList>
    </citation>
    <scope>NUCLEOTIDE SEQUENCE [LARGE SCALE GENOMIC DNA]</scope>
    <source>
        <strain evidence="4 5">R-67174</strain>
    </source>
</reference>
<evidence type="ECO:0000256" key="1">
    <source>
        <dbReference type="SAM" id="MobiDB-lite"/>
    </source>
</evidence>
<keyword evidence="2" id="KW-1133">Transmembrane helix</keyword>
<proteinExistence type="predicted"/>
<keyword evidence="5" id="KW-1185">Reference proteome</keyword>
<dbReference type="STRING" id="1774968.AUC68_08165"/>
<accession>A0A1E3VXY7</accession>
<dbReference type="EMBL" id="LPWG01000013">
    <property type="protein sequence ID" value="ODR98407.1"/>
    <property type="molecule type" value="Genomic_DNA"/>
</dbReference>
<dbReference type="InterPro" id="IPR014456">
    <property type="entry name" value="UCP010244_IM"/>
</dbReference>
<gene>
    <name evidence="4" type="ORF">AUC68_08165</name>
</gene>
<dbReference type="AlphaFoldDB" id="A0A1E3VXY7"/>
<sequence length="207" mass="21531">MRVRLPGLYIALAVVLAGLIHVIAVLTLPVLAPRDAHARLAALGPANTIIQLPAATPGQQVMPNMAPDVRYAACLFDLSDGPVRLRANIPDELWLIAFYTPIGENFYTVIGADMKRGNVDLIVTTEDQAVTDATGDSPEALENLVVVNSPVKSGIALIRAPLAGPSRGGEAERALKATYCGRQTAAAPPAAGAPQAPPRPAPAPSNP</sequence>
<protein>
    <recommendedName>
        <fullName evidence="3">DUF1254 domain-containing protein</fullName>
    </recommendedName>
</protein>
<feature type="compositionally biased region" description="Pro residues" evidence="1">
    <location>
        <begin position="195"/>
        <end position="207"/>
    </location>
</feature>
<comment type="caution">
    <text evidence="4">The sequence shown here is derived from an EMBL/GenBank/DDBJ whole genome shotgun (WGS) entry which is preliminary data.</text>
</comment>
<feature type="transmembrane region" description="Helical" evidence="2">
    <location>
        <begin position="6"/>
        <end position="31"/>
    </location>
</feature>
<dbReference type="SUPFAM" id="SSF160935">
    <property type="entry name" value="VPA0735-like"/>
    <property type="match status" value="1"/>
</dbReference>
<feature type="domain" description="DUF1254" evidence="3">
    <location>
        <begin position="47"/>
        <end position="170"/>
    </location>
</feature>
<dbReference type="Proteomes" id="UP000094501">
    <property type="component" value="Unassembled WGS sequence"/>
</dbReference>
<dbReference type="Pfam" id="PF06863">
    <property type="entry name" value="DUF1254"/>
    <property type="match status" value="1"/>
</dbReference>
<dbReference type="InterPro" id="IPR010679">
    <property type="entry name" value="DUF1254"/>
</dbReference>
<evidence type="ECO:0000313" key="5">
    <source>
        <dbReference type="Proteomes" id="UP000094501"/>
    </source>
</evidence>
<evidence type="ECO:0000259" key="3">
    <source>
        <dbReference type="Pfam" id="PF06863"/>
    </source>
</evidence>
<evidence type="ECO:0000313" key="4">
    <source>
        <dbReference type="EMBL" id="ODR98407.1"/>
    </source>
</evidence>
<feature type="compositionally biased region" description="Low complexity" evidence="1">
    <location>
        <begin position="185"/>
        <end position="194"/>
    </location>
</feature>
<feature type="region of interest" description="Disordered" evidence="1">
    <location>
        <begin position="185"/>
        <end position="207"/>
    </location>
</feature>
<keyword evidence="2" id="KW-0812">Transmembrane</keyword>
<organism evidence="4 5">
    <name type="scientific">Methyloceanibacter methanicus</name>
    <dbReference type="NCBI Taxonomy" id="1774968"/>
    <lineage>
        <taxon>Bacteria</taxon>
        <taxon>Pseudomonadati</taxon>
        <taxon>Pseudomonadota</taxon>
        <taxon>Alphaproteobacteria</taxon>
        <taxon>Hyphomicrobiales</taxon>
        <taxon>Hyphomicrobiaceae</taxon>
        <taxon>Methyloceanibacter</taxon>
    </lineage>
</organism>
<evidence type="ECO:0000256" key="2">
    <source>
        <dbReference type="SAM" id="Phobius"/>
    </source>
</evidence>
<keyword evidence="2" id="KW-0472">Membrane</keyword>
<dbReference type="PIRSF" id="PIRSF010244">
    <property type="entry name" value="UCP010244_imp"/>
    <property type="match status" value="1"/>
</dbReference>